<dbReference type="InterPro" id="IPR000772">
    <property type="entry name" value="Ricin_B_lectin"/>
</dbReference>
<comment type="caution">
    <text evidence="5">The sequence shown here is derived from an EMBL/GenBank/DDBJ whole genome shotgun (WGS) entry which is preliminary data.</text>
</comment>
<dbReference type="InterPro" id="IPR013517">
    <property type="entry name" value="FG-GAP"/>
</dbReference>
<sequence length="1125" mass="120455">MVSAVPRAGIRLLAGALLLALTVPTTAFGSPAVEPAVKAVEASAPLAKATKKRIELTARSGRASKAVAGSWGGSQYRWTHVNKKFPDDSYWNQDRDEGAKVGYAYDQSGNVYRSFFQLDTAPINGARVISSSFSIVLDHSPTGTPTNVDLFETYPIDPDEDLTWNSTTDSHWQGELATAAGHAWTGHEEDMEMAFGSDALTQVVQWSAESRTGFVTLGLRAPDETGTTRESREQWKKFRPETAKLIVEYNNLPRPPIKLNLTRPRPCGTAAAPTLISTARPTFAAVASDPDGDNIKTRLLIRRATDNKIQYQQESAFTTSGAAFSWPQVPDGKLVDGATYAVSARSDDGVADDGADFGDESPKCFFKVDLVKPGTPTVASTDFPDGAPGVPARTVGRMTLRPAAGDTDVVEYLYGFQADRIDQRIKAGPDGTATLPVTVWPDDSGIPTARLFVLAVDKAGNTSPDPTGWDLTARPNPSPQTYVRGDVNGDGRADVDAVIDQGFGRTAIWNVTAKAGGFETGAMAFDSGENGGFPLYRTRPAQGDFDGDGRADTAFFREEAGRRMALYSLKSDGNTYAPGSLPAWRGPANGWVLSTARVVAGNVNGDKRSDIVVQINNGDGTWRAEVYRGGDLAHPTAWLAAAKGQWAQSTPVLADVDGDGRADLVDMKNAGGCRTVVEYYRSTGTTFAPTPVPLFDSGTGKYCWERNHPVVGDVDGDGKDDIVSLYENTPGQPDTTLKVFRSTGTALTLGDWWHDAATFDPAKVVLSVGDFTGDHLDDVGLVAALADGGREVSTLTSTGTSFKAPVSGWKEPRVGATAGPTFDIEHRTYELVARHSGRCLEVAGGTQDDGGAITQQACAGELHQRFRLEQVAGTEQFEAHTVHAEGHLDNVVPRCLDVDEASDDDDVPLQQWACVGTANQQMTIEYVEGSGYDTVVRLKFAQSGKCAAVRGAKLGNGVPVVQMPCAAAASQQWILRAAVNDDQLDGTFRVRAVRGGKVFDVEDCDLSEGADLRTWDEEDGSECQQWQVKPLGDDVYQLVAPSTGQLVQIEGCSGLPGTSIEVMKAGASSCQRWRIEPAYDGSWSIQEARTGLSIDVLGCSEDAGARLNISPYWNGPCQRFDLEGV</sequence>
<protein>
    <recommendedName>
        <fullName evidence="4">Ricin B lectin domain-containing protein</fullName>
    </recommendedName>
</protein>
<evidence type="ECO:0000313" key="6">
    <source>
        <dbReference type="Proteomes" id="UP001500542"/>
    </source>
</evidence>
<dbReference type="InterPro" id="IPR035992">
    <property type="entry name" value="Ricin_B-like_lectins"/>
</dbReference>
<reference evidence="5 6" key="1">
    <citation type="journal article" date="2019" name="Int. J. Syst. Evol. Microbiol.">
        <title>The Global Catalogue of Microorganisms (GCM) 10K type strain sequencing project: providing services to taxonomists for standard genome sequencing and annotation.</title>
        <authorList>
            <consortium name="The Broad Institute Genomics Platform"/>
            <consortium name="The Broad Institute Genome Sequencing Center for Infectious Disease"/>
            <person name="Wu L."/>
            <person name="Ma J."/>
        </authorList>
    </citation>
    <scope>NUCLEOTIDE SEQUENCE [LARGE SCALE GENOMIC DNA]</scope>
    <source>
        <strain evidence="5 6">JCM 10977</strain>
    </source>
</reference>
<proteinExistence type="predicted"/>
<feature type="domain" description="Ricin B lectin" evidence="4">
    <location>
        <begin position="985"/>
        <end position="1123"/>
    </location>
</feature>
<accession>A0ABN1RC19</accession>
<dbReference type="EMBL" id="BAAAHK010000017">
    <property type="protein sequence ID" value="GAA0954703.1"/>
    <property type="molecule type" value="Genomic_DNA"/>
</dbReference>
<dbReference type="SUPFAM" id="SSF50370">
    <property type="entry name" value="Ricin B-like lectins"/>
    <property type="match status" value="2"/>
</dbReference>
<dbReference type="Gene3D" id="2.80.10.50">
    <property type="match status" value="3"/>
</dbReference>
<gene>
    <name evidence="5" type="ORF">GCM10009554_60820</name>
</gene>
<evidence type="ECO:0000313" key="5">
    <source>
        <dbReference type="EMBL" id="GAA0954703.1"/>
    </source>
</evidence>
<evidence type="ECO:0000256" key="3">
    <source>
        <dbReference type="SAM" id="SignalP"/>
    </source>
</evidence>
<dbReference type="PROSITE" id="PS50231">
    <property type="entry name" value="RICIN_B_LECTIN"/>
    <property type="match status" value="1"/>
</dbReference>
<dbReference type="Pfam" id="PF13517">
    <property type="entry name" value="FG-GAP_3"/>
    <property type="match status" value="1"/>
</dbReference>
<evidence type="ECO:0000256" key="1">
    <source>
        <dbReference type="ARBA" id="ARBA00022729"/>
    </source>
</evidence>
<feature type="chain" id="PRO_5045397599" description="Ricin B lectin domain-containing protein" evidence="3">
    <location>
        <begin position="28"/>
        <end position="1125"/>
    </location>
</feature>
<dbReference type="Pfam" id="PF14200">
    <property type="entry name" value="RicinB_lectin_2"/>
    <property type="match status" value="3"/>
</dbReference>
<dbReference type="Proteomes" id="UP001500542">
    <property type="component" value="Unassembled WGS sequence"/>
</dbReference>
<keyword evidence="6" id="KW-1185">Reference proteome</keyword>
<keyword evidence="1 3" id="KW-0732">Signal</keyword>
<feature type="region of interest" description="Disordered" evidence="2">
    <location>
        <begin position="464"/>
        <end position="489"/>
    </location>
</feature>
<organism evidence="5 6">
    <name type="scientific">Kribbella koreensis</name>
    <dbReference type="NCBI Taxonomy" id="57909"/>
    <lineage>
        <taxon>Bacteria</taxon>
        <taxon>Bacillati</taxon>
        <taxon>Actinomycetota</taxon>
        <taxon>Actinomycetes</taxon>
        <taxon>Propionibacteriales</taxon>
        <taxon>Kribbellaceae</taxon>
        <taxon>Kribbella</taxon>
    </lineage>
</organism>
<evidence type="ECO:0000256" key="2">
    <source>
        <dbReference type="SAM" id="MobiDB-lite"/>
    </source>
</evidence>
<dbReference type="SMART" id="SM00458">
    <property type="entry name" value="RICIN"/>
    <property type="match status" value="2"/>
</dbReference>
<evidence type="ECO:0000259" key="4">
    <source>
        <dbReference type="SMART" id="SM00458"/>
    </source>
</evidence>
<dbReference type="CDD" id="cd00161">
    <property type="entry name" value="beta-trefoil_Ricin-like"/>
    <property type="match status" value="3"/>
</dbReference>
<feature type="signal peptide" evidence="3">
    <location>
        <begin position="1"/>
        <end position="27"/>
    </location>
</feature>
<name>A0ABN1RC19_9ACTN</name>
<feature type="domain" description="Ricin B lectin" evidence="4">
    <location>
        <begin position="827"/>
        <end position="976"/>
    </location>
</feature>
<dbReference type="InterPro" id="IPR028994">
    <property type="entry name" value="Integrin_alpha_N"/>
</dbReference>
<dbReference type="SUPFAM" id="SSF69318">
    <property type="entry name" value="Integrin alpha N-terminal domain"/>
    <property type="match status" value="1"/>
</dbReference>
<dbReference type="Gene3D" id="2.40.128.340">
    <property type="match status" value="2"/>
</dbReference>